<accession>A0ABM9M3U9</accession>
<keyword evidence="3" id="KW-0804">Transcription</keyword>
<gene>
    <name evidence="6" type="ORF">MU0053_004294</name>
</gene>
<dbReference type="PANTHER" id="PTHR30055:SF234">
    <property type="entry name" value="HTH-TYPE TRANSCRIPTIONAL REGULATOR BETI"/>
    <property type="match status" value="1"/>
</dbReference>
<keyword evidence="1" id="KW-0805">Transcription regulation</keyword>
<dbReference type="PANTHER" id="PTHR30055">
    <property type="entry name" value="HTH-TYPE TRANSCRIPTIONAL REGULATOR RUTR"/>
    <property type="match status" value="1"/>
</dbReference>
<dbReference type="Pfam" id="PF17754">
    <property type="entry name" value="TetR_C_14"/>
    <property type="match status" value="1"/>
</dbReference>
<dbReference type="PRINTS" id="PR00455">
    <property type="entry name" value="HTHTETR"/>
</dbReference>
<dbReference type="PROSITE" id="PS01081">
    <property type="entry name" value="HTH_TETR_1"/>
    <property type="match status" value="1"/>
</dbReference>
<evidence type="ECO:0000256" key="2">
    <source>
        <dbReference type="ARBA" id="ARBA00023125"/>
    </source>
</evidence>
<protein>
    <submittedName>
        <fullName evidence="6">TetR family transcriptional regulator</fullName>
    </submittedName>
</protein>
<dbReference type="EMBL" id="OY726397">
    <property type="protein sequence ID" value="CAJ1509767.1"/>
    <property type="molecule type" value="Genomic_DNA"/>
</dbReference>
<feature type="domain" description="HTH tetR-type" evidence="5">
    <location>
        <begin position="15"/>
        <end position="75"/>
    </location>
</feature>
<name>A0ABM9M3U9_9MYCO</name>
<dbReference type="InterPro" id="IPR041347">
    <property type="entry name" value="MftR_C"/>
</dbReference>
<dbReference type="InterPro" id="IPR023772">
    <property type="entry name" value="DNA-bd_HTH_TetR-type_CS"/>
</dbReference>
<dbReference type="RefSeq" id="WP_308479599.1">
    <property type="nucleotide sequence ID" value="NZ_OY726397.1"/>
</dbReference>
<dbReference type="PROSITE" id="PS50977">
    <property type="entry name" value="HTH_TETR_2"/>
    <property type="match status" value="1"/>
</dbReference>
<feature type="DNA-binding region" description="H-T-H motif" evidence="4">
    <location>
        <begin position="38"/>
        <end position="57"/>
    </location>
</feature>
<dbReference type="Gene3D" id="1.10.10.60">
    <property type="entry name" value="Homeodomain-like"/>
    <property type="match status" value="1"/>
</dbReference>
<proteinExistence type="predicted"/>
<keyword evidence="7" id="KW-1185">Reference proteome</keyword>
<dbReference type="SUPFAM" id="SSF46689">
    <property type="entry name" value="Homeodomain-like"/>
    <property type="match status" value="1"/>
</dbReference>
<evidence type="ECO:0000256" key="1">
    <source>
        <dbReference type="ARBA" id="ARBA00023015"/>
    </source>
</evidence>
<evidence type="ECO:0000256" key="3">
    <source>
        <dbReference type="ARBA" id="ARBA00023163"/>
    </source>
</evidence>
<keyword evidence="2 4" id="KW-0238">DNA-binding</keyword>
<evidence type="ECO:0000256" key="4">
    <source>
        <dbReference type="PROSITE-ProRule" id="PRU00335"/>
    </source>
</evidence>
<evidence type="ECO:0000259" key="5">
    <source>
        <dbReference type="PROSITE" id="PS50977"/>
    </source>
</evidence>
<dbReference type="InterPro" id="IPR009057">
    <property type="entry name" value="Homeodomain-like_sf"/>
</dbReference>
<dbReference type="Pfam" id="PF00440">
    <property type="entry name" value="TetR_N"/>
    <property type="match status" value="1"/>
</dbReference>
<dbReference type="InterPro" id="IPR001647">
    <property type="entry name" value="HTH_TetR"/>
</dbReference>
<evidence type="ECO:0000313" key="6">
    <source>
        <dbReference type="EMBL" id="CAJ1509767.1"/>
    </source>
</evidence>
<evidence type="ECO:0000313" key="7">
    <source>
        <dbReference type="Proteomes" id="UP001190465"/>
    </source>
</evidence>
<dbReference type="InterPro" id="IPR050109">
    <property type="entry name" value="HTH-type_TetR-like_transc_reg"/>
</dbReference>
<reference evidence="6 7" key="1">
    <citation type="submission" date="2023-08" db="EMBL/GenBank/DDBJ databases">
        <authorList>
            <person name="Folkvardsen B D."/>
            <person name="Norman A."/>
        </authorList>
    </citation>
    <scope>NUCLEOTIDE SEQUENCE [LARGE SCALE GENOMIC DNA]</scope>
    <source>
        <strain evidence="6 7">Mu0053</strain>
    </source>
</reference>
<dbReference type="Proteomes" id="UP001190465">
    <property type="component" value="Chromosome"/>
</dbReference>
<sequence>MDASEKPGLRERKKVRTREAMRREAFRLFEENGYPNTTVEQIAEAADVSPRTFFRYFPAKEYVLIDDDLIPPIIDAFVAAPADLPLIAAYKHAVLSTFAALTAEERDNAIRGQQLMYSIPEARGILYSHYVRLIGLIAEAAKARIPDTIGDFERRVLAGAIVGVLLSCADGTPMPGDPISAGLEILERRLNLDAPQDPGLS</sequence>
<organism evidence="6 7">
    <name type="scientific">[Mycobacterium] burgundiense</name>
    <dbReference type="NCBI Taxonomy" id="3064286"/>
    <lineage>
        <taxon>Bacteria</taxon>
        <taxon>Bacillati</taxon>
        <taxon>Actinomycetota</taxon>
        <taxon>Actinomycetes</taxon>
        <taxon>Mycobacteriales</taxon>
        <taxon>Mycobacteriaceae</taxon>
        <taxon>Mycolicibacterium</taxon>
    </lineage>
</organism>
<dbReference type="Gene3D" id="1.10.357.10">
    <property type="entry name" value="Tetracycline Repressor, domain 2"/>
    <property type="match status" value="1"/>
</dbReference>